<protein>
    <submittedName>
        <fullName evidence="3">Uncharacterized protein</fullName>
    </submittedName>
</protein>
<name>A0ABD3N9I8_9STRA</name>
<accession>A0ABD3N9I8</accession>
<keyword evidence="2" id="KW-0732">Signal</keyword>
<evidence type="ECO:0000256" key="2">
    <source>
        <dbReference type="SAM" id="SignalP"/>
    </source>
</evidence>
<gene>
    <name evidence="3" type="ORF">ACHAWO_005172</name>
</gene>
<feature type="compositionally biased region" description="Polar residues" evidence="1">
    <location>
        <begin position="42"/>
        <end position="60"/>
    </location>
</feature>
<dbReference type="EMBL" id="JALLPJ020001291">
    <property type="protein sequence ID" value="KAL3771232.1"/>
    <property type="molecule type" value="Genomic_DNA"/>
</dbReference>
<proteinExistence type="predicted"/>
<dbReference type="Proteomes" id="UP001530400">
    <property type="component" value="Unassembled WGS sequence"/>
</dbReference>
<sequence>MVTKYGFTLVALVVPLVTYIPSDGFEVHRKAVPHVPTRRTQLHSTSMPTTKRPSKNQHTSGLRFKASTMYKSKDAPLPQCNNSVDKLTSFFDTDKTYFHLLAKGTRNRVHDVDKHQVPKYLDRWTKEAHMLGCDKPTTNDLLLALSVTTPFLVLVLKVTAIIGVKLVWRSYSCQSTHESIKLPEYQFILLDQSFSADGPPPLVFIFNQLTGINKTAKGTYEQPNHALFTATAEPSQDRRRVAFVSNMTAEINVRFPELLLKLLPVRKEVIEKEGSASLKKNMERDVHPGVDLFRNAYVDWLKE</sequence>
<evidence type="ECO:0000313" key="3">
    <source>
        <dbReference type="EMBL" id="KAL3771232.1"/>
    </source>
</evidence>
<reference evidence="3 4" key="1">
    <citation type="submission" date="2024-10" db="EMBL/GenBank/DDBJ databases">
        <title>Updated reference genomes for cyclostephanoid diatoms.</title>
        <authorList>
            <person name="Roberts W.R."/>
            <person name="Alverson A.J."/>
        </authorList>
    </citation>
    <scope>NUCLEOTIDE SEQUENCE [LARGE SCALE GENOMIC DNA]</scope>
    <source>
        <strain evidence="3 4">AJA010-31</strain>
    </source>
</reference>
<feature type="region of interest" description="Disordered" evidence="1">
    <location>
        <begin position="36"/>
        <end position="60"/>
    </location>
</feature>
<feature type="signal peptide" evidence="2">
    <location>
        <begin position="1"/>
        <end position="24"/>
    </location>
</feature>
<organism evidence="3 4">
    <name type="scientific">Cyclotella atomus</name>
    <dbReference type="NCBI Taxonomy" id="382360"/>
    <lineage>
        <taxon>Eukaryota</taxon>
        <taxon>Sar</taxon>
        <taxon>Stramenopiles</taxon>
        <taxon>Ochrophyta</taxon>
        <taxon>Bacillariophyta</taxon>
        <taxon>Coscinodiscophyceae</taxon>
        <taxon>Thalassiosirophycidae</taxon>
        <taxon>Stephanodiscales</taxon>
        <taxon>Stephanodiscaceae</taxon>
        <taxon>Cyclotella</taxon>
    </lineage>
</organism>
<feature type="chain" id="PRO_5044840286" evidence="2">
    <location>
        <begin position="25"/>
        <end position="303"/>
    </location>
</feature>
<comment type="caution">
    <text evidence="3">The sequence shown here is derived from an EMBL/GenBank/DDBJ whole genome shotgun (WGS) entry which is preliminary data.</text>
</comment>
<evidence type="ECO:0000256" key="1">
    <source>
        <dbReference type="SAM" id="MobiDB-lite"/>
    </source>
</evidence>
<keyword evidence="4" id="KW-1185">Reference proteome</keyword>
<evidence type="ECO:0000313" key="4">
    <source>
        <dbReference type="Proteomes" id="UP001530400"/>
    </source>
</evidence>
<dbReference type="AlphaFoldDB" id="A0ABD3N9I8"/>